<dbReference type="GO" id="GO:0032259">
    <property type="term" value="P:methylation"/>
    <property type="evidence" value="ECO:0007669"/>
    <property type="project" value="UniProtKB-KW"/>
</dbReference>
<dbReference type="NCBIfam" id="TIGR01467">
    <property type="entry name" value="cobI_cbiL"/>
    <property type="match status" value="1"/>
</dbReference>
<dbReference type="EC" id="2.1.1.151" evidence="9"/>
<evidence type="ECO:0000256" key="1">
    <source>
        <dbReference type="ARBA" id="ARBA00004953"/>
    </source>
</evidence>
<dbReference type="OrthoDB" id="9804789at2"/>
<evidence type="ECO:0000259" key="8">
    <source>
        <dbReference type="Pfam" id="PF00590"/>
    </source>
</evidence>
<dbReference type="EMBL" id="CYYC01000007">
    <property type="protein sequence ID" value="CUM87483.1"/>
    <property type="molecule type" value="Genomic_DNA"/>
</dbReference>
<evidence type="ECO:0000256" key="7">
    <source>
        <dbReference type="PIRNR" id="PIRNR036427"/>
    </source>
</evidence>
<dbReference type="GO" id="GO:0043781">
    <property type="term" value="F:cobalt-factor II C20-methyltransferase activity"/>
    <property type="evidence" value="ECO:0007669"/>
    <property type="project" value="UniProtKB-EC"/>
</dbReference>
<dbReference type="InterPro" id="IPR000878">
    <property type="entry name" value="4pyrrol_Mease"/>
</dbReference>
<accession>A0A173SAW7</accession>
<keyword evidence="3" id="KW-0169">Cobalamin biosynthesis</keyword>
<dbReference type="Gene3D" id="3.30.950.10">
    <property type="entry name" value="Methyltransferase, Cobalt-precorrin-4 Transmethylase, Domain 2"/>
    <property type="match status" value="1"/>
</dbReference>
<dbReference type="Gene3D" id="3.40.1010.10">
    <property type="entry name" value="Cobalt-precorrin-4 Transmethylase, Domain 1"/>
    <property type="match status" value="1"/>
</dbReference>
<feature type="domain" description="Tetrapyrrole methylase" evidence="8">
    <location>
        <begin position="4"/>
        <end position="210"/>
    </location>
</feature>
<dbReference type="SUPFAM" id="SSF53790">
    <property type="entry name" value="Tetrapyrrole methylase"/>
    <property type="match status" value="1"/>
</dbReference>
<evidence type="ECO:0000256" key="4">
    <source>
        <dbReference type="ARBA" id="ARBA00022603"/>
    </source>
</evidence>
<evidence type="ECO:0000256" key="6">
    <source>
        <dbReference type="ARBA" id="ARBA00022691"/>
    </source>
</evidence>
<dbReference type="RefSeq" id="WP_055182513.1">
    <property type="nucleotide sequence ID" value="NZ_CYYC01000007.1"/>
</dbReference>
<evidence type="ECO:0000313" key="10">
    <source>
        <dbReference type="Proteomes" id="UP000095390"/>
    </source>
</evidence>
<dbReference type="Proteomes" id="UP000095390">
    <property type="component" value="Unassembled WGS sequence"/>
</dbReference>
<keyword evidence="5 9" id="KW-0808">Transferase</keyword>
<evidence type="ECO:0000313" key="9">
    <source>
        <dbReference type="EMBL" id="CUM87483.1"/>
    </source>
</evidence>
<evidence type="ECO:0000256" key="3">
    <source>
        <dbReference type="ARBA" id="ARBA00022573"/>
    </source>
</evidence>
<dbReference type="InterPro" id="IPR012382">
    <property type="entry name" value="CobI/CbiL"/>
</dbReference>
<dbReference type="PANTHER" id="PTHR43467">
    <property type="entry name" value="COBALT-PRECORRIN-2 C(20)-METHYLTRANSFERASE"/>
    <property type="match status" value="1"/>
</dbReference>
<dbReference type="InterPro" id="IPR006364">
    <property type="entry name" value="CobI/CbiL/CobIJ_dom"/>
</dbReference>
<organism evidence="9 10">
    <name type="scientific">Anaerobutyricum hallii</name>
    <dbReference type="NCBI Taxonomy" id="39488"/>
    <lineage>
        <taxon>Bacteria</taxon>
        <taxon>Bacillati</taxon>
        <taxon>Bacillota</taxon>
        <taxon>Clostridia</taxon>
        <taxon>Lachnospirales</taxon>
        <taxon>Lachnospiraceae</taxon>
        <taxon>Anaerobutyricum</taxon>
    </lineage>
</organism>
<keyword evidence="4 9" id="KW-0489">Methyltransferase</keyword>
<evidence type="ECO:0000256" key="2">
    <source>
        <dbReference type="ARBA" id="ARBA00005879"/>
    </source>
</evidence>
<reference evidence="9 10" key="1">
    <citation type="submission" date="2015-09" db="EMBL/GenBank/DDBJ databases">
        <authorList>
            <consortium name="Pathogen Informatics"/>
        </authorList>
    </citation>
    <scope>NUCLEOTIDE SEQUENCE [LARGE SCALE GENOMIC DNA]</scope>
    <source>
        <strain evidence="9 10">2789STDY5834966</strain>
    </source>
</reference>
<dbReference type="InterPro" id="IPR014776">
    <property type="entry name" value="4pyrrole_Mease_sub2"/>
</dbReference>
<dbReference type="Pfam" id="PF00590">
    <property type="entry name" value="TP_methylase"/>
    <property type="match status" value="1"/>
</dbReference>
<dbReference type="GO" id="GO:0030788">
    <property type="term" value="F:precorrin-2 C20-methyltransferase activity"/>
    <property type="evidence" value="ECO:0007669"/>
    <property type="project" value="InterPro"/>
</dbReference>
<comment type="similarity">
    <text evidence="2 7">Belongs to the precorrin methyltransferase family.</text>
</comment>
<sequence length="231" mass="25123">MKGKLYGIGVGPGDPELLTLKAKRLIEECDIVAVPVKKEGEDSVALNIAKGTVKIPEEKIQEIVFTMAKDKTKREACRQAAAEEIMKLLDEGKSIAMLALGDIGIYSTYAYVHKRLLKEGYDVEMVSGIPSFCAGASKAGISIVEGNEGFGVIPSLKGIDQVEKTLGVFDNLVIMKVGSHVKEVYDLLVERGMENNALIISNVGMDGEYVGPLIPDREYGYFTTMIIKSEM</sequence>
<proteinExistence type="inferred from homology"/>
<dbReference type="CDD" id="cd11645">
    <property type="entry name" value="Precorrin_2_C20_MT"/>
    <property type="match status" value="1"/>
</dbReference>
<dbReference type="AlphaFoldDB" id="A0A173SAW7"/>
<dbReference type="PIRSF" id="PIRSF036427">
    <property type="entry name" value="Precrrn-2_mtase"/>
    <property type="match status" value="1"/>
</dbReference>
<name>A0A173SAW7_9FIRM</name>
<dbReference type="PANTHER" id="PTHR43467:SF2">
    <property type="entry name" value="COBALT-PRECORRIN-2 C(20)-METHYLTRANSFERASE"/>
    <property type="match status" value="1"/>
</dbReference>
<comment type="pathway">
    <text evidence="1">Cofactor biosynthesis; adenosylcobalamin biosynthesis.</text>
</comment>
<dbReference type="UniPathway" id="UPA00148"/>
<keyword evidence="6" id="KW-0949">S-adenosyl-L-methionine</keyword>
<gene>
    <name evidence="9" type="primary">cbiL</name>
    <name evidence="9" type="ORF">ERS852578_00791</name>
</gene>
<evidence type="ECO:0000256" key="5">
    <source>
        <dbReference type="ARBA" id="ARBA00022679"/>
    </source>
</evidence>
<dbReference type="GO" id="GO:0009236">
    <property type="term" value="P:cobalamin biosynthetic process"/>
    <property type="evidence" value="ECO:0007669"/>
    <property type="project" value="UniProtKB-UniRule"/>
</dbReference>
<dbReference type="InterPro" id="IPR014777">
    <property type="entry name" value="4pyrrole_Mease_sub1"/>
</dbReference>
<protein>
    <submittedName>
        <fullName evidence="9">Cobalt-precorrin-2 C(20)-methyltransferase</fullName>
        <ecNumber evidence="9">2.1.1.151</ecNumber>
    </submittedName>
</protein>
<dbReference type="InterPro" id="IPR035996">
    <property type="entry name" value="4pyrrol_Methylase_sf"/>
</dbReference>